<dbReference type="PANTHER" id="PTHR47590:SF7">
    <property type="entry name" value="OS06G0711700 PROTEIN"/>
    <property type="match status" value="1"/>
</dbReference>
<reference evidence="1" key="1">
    <citation type="submission" date="2015-02" db="EMBL/GenBank/DDBJ databases">
        <title>A transcriptome of Wollemia nobilis - a relic of Gondwana.</title>
        <authorList>
            <person name="Chia J.Y."/>
            <person name="Leong Y.S."/>
            <person name="Abdul Karim S."/>
            <person name="Wan Azmi N."/>
            <person name="Hercus R."/>
            <person name="Croft L."/>
        </authorList>
    </citation>
    <scope>NUCLEOTIDE SEQUENCE</scope>
    <source>
        <strain evidence="1">MaeBrown</strain>
        <tissue evidence="1">Leaf</tissue>
    </source>
</reference>
<sequence>MRRKSSCRGCRGTWPWSALREQRWGPCGGSAALGRTCSTRRNFFQRLRSGLGVPVFEWLYVLVNTDDGVLSWWAYDPLALTWRRLPPMPAGVEFQLTTPGCTVLGRFHPVQCVSTPGKLVVVAGSRADDGAGGTGKVQLRPALERPLVFEAAERRWSSGAPFRVPRKWCICGRVDERAIYVASGCGTEWDVTVSKSAEIYDVEAVAWGAAARLGSSKFSGEAIAAVNVGGRLHMVSGKGVMMKEGAVYEPTSGTWSKMSAALQNGWTGPCVGAGGRFYVLEESSGRLRAYDPEQDSWAAVVESERLRGISQLVASRGKICGIVEGGEKRIVVVDVAAVEPRIFEVKTPMGHPIAIQVLSRMGPEPGRDESTTE</sequence>
<dbReference type="AlphaFoldDB" id="A0A0C9S4X2"/>
<evidence type="ECO:0000313" key="1">
    <source>
        <dbReference type="EMBL" id="JAG87072.1"/>
    </source>
</evidence>
<organism evidence="1">
    <name type="scientific">Wollemia nobilis</name>
    <dbReference type="NCBI Taxonomy" id="56998"/>
    <lineage>
        <taxon>Eukaryota</taxon>
        <taxon>Viridiplantae</taxon>
        <taxon>Streptophyta</taxon>
        <taxon>Embryophyta</taxon>
        <taxon>Tracheophyta</taxon>
        <taxon>Spermatophyta</taxon>
        <taxon>Pinopsida</taxon>
        <taxon>Pinidae</taxon>
        <taxon>Conifers II</taxon>
        <taxon>Araucariales</taxon>
        <taxon>Araucariaceae</taxon>
        <taxon>Wollemia</taxon>
    </lineage>
</organism>
<name>A0A0C9S4X2_9CONI</name>
<dbReference type="EMBL" id="GCHU01013548">
    <property type="protein sequence ID" value="JAG87072.1"/>
    <property type="molecule type" value="Transcribed_RNA"/>
</dbReference>
<dbReference type="Gene3D" id="2.120.10.80">
    <property type="entry name" value="Kelch-type beta propeller"/>
    <property type="match status" value="1"/>
</dbReference>
<proteinExistence type="predicted"/>
<protein>
    <submittedName>
        <fullName evidence="1">TSA: Wollemia nobilis Ref_Wollemi_Transcript_13626_1708 transcribed RNA sequence</fullName>
    </submittedName>
</protein>
<dbReference type="SUPFAM" id="SSF117281">
    <property type="entry name" value="Kelch motif"/>
    <property type="match status" value="1"/>
</dbReference>
<dbReference type="InterPro" id="IPR015915">
    <property type="entry name" value="Kelch-typ_b-propeller"/>
</dbReference>
<accession>A0A0C9S4X2</accession>
<dbReference type="PANTHER" id="PTHR47590">
    <property type="entry name" value="F-BOX/KELCH-REPEAT PROTEIN SKIP25"/>
    <property type="match status" value="1"/>
</dbReference>